<dbReference type="SMART" id="SM00857">
    <property type="entry name" value="Resolvase"/>
    <property type="match status" value="1"/>
</dbReference>
<evidence type="ECO:0000313" key="2">
    <source>
        <dbReference type="EMBL" id="GLK75063.1"/>
    </source>
</evidence>
<reference evidence="2" key="2">
    <citation type="submission" date="2023-01" db="EMBL/GenBank/DDBJ databases">
        <authorList>
            <person name="Sun Q."/>
            <person name="Evtushenko L."/>
        </authorList>
    </citation>
    <scope>NUCLEOTIDE SEQUENCE</scope>
    <source>
        <strain evidence="2">VKM B-2555</strain>
    </source>
</reference>
<comment type="caution">
    <text evidence="2">The sequence shown here is derived from an EMBL/GenBank/DDBJ whole genome shotgun (WGS) entry which is preliminary data.</text>
</comment>
<dbReference type="Pfam" id="PF00239">
    <property type="entry name" value="Resolvase"/>
    <property type="match status" value="1"/>
</dbReference>
<protein>
    <recommendedName>
        <fullName evidence="1">Resolvase/invertase-type recombinase catalytic domain-containing protein</fullName>
    </recommendedName>
</protein>
<reference evidence="2" key="1">
    <citation type="journal article" date="2014" name="Int. J. Syst. Evol. Microbiol.">
        <title>Complete genome sequence of Corynebacterium casei LMG S-19264T (=DSM 44701T), isolated from a smear-ripened cheese.</title>
        <authorList>
            <consortium name="US DOE Joint Genome Institute (JGI-PGF)"/>
            <person name="Walter F."/>
            <person name="Albersmeier A."/>
            <person name="Kalinowski J."/>
            <person name="Ruckert C."/>
        </authorList>
    </citation>
    <scope>NUCLEOTIDE SEQUENCE</scope>
    <source>
        <strain evidence="2">VKM B-2555</strain>
    </source>
</reference>
<dbReference type="Proteomes" id="UP001143364">
    <property type="component" value="Unassembled WGS sequence"/>
</dbReference>
<accession>A0A9W6JEY6</accession>
<evidence type="ECO:0000313" key="3">
    <source>
        <dbReference type="Proteomes" id="UP001143364"/>
    </source>
</evidence>
<keyword evidence="3" id="KW-1185">Reference proteome</keyword>
<dbReference type="PANTHER" id="PTHR30461:SF23">
    <property type="entry name" value="DNA RECOMBINASE-RELATED"/>
    <property type="match status" value="1"/>
</dbReference>
<feature type="domain" description="Resolvase/invertase-type recombinase catalytic" evidence="1">
    <location>
        <begin position="8"/>
        <end position="153"/>
    </location>
</feature>
<dbReference type="SUPFAM" id="SSF53041">
    <property type="entry name" value="Resolvase-like"/>
    <property type="match status" value="1"/>
</dbReference>
<dbReference type="PANTHER" id="PTHR30461">
    <property type="entry name" value="DNA-INVERTASE FROM LAMBDOID PROPHAGE"/>
    <property type="match status" value="1"/>
</dbReference>
<dbReference type="CDD" id="cd00338">
    <property type="entry name" value="Ser_Recombinase"/>
    <property type="match status" value="1"/>
</dbReference>
<dbReference type="InterPro" id="IPR036162">
    <property type="entry name" value="Resolvase-like_N_sf"/>
</dbReference>
<gene>
    <name evidence="2" type="ORF">GCM10008171_03170</name>
</gene>
<sequence length="251" mass="28221">MTKDRTQKVIAYCRVSDPKQIQRGDGLQSQERTCREFARMKGLEIDEVFTDVLTGERSDRPGLEKAKAYLRKHRGAVLIVDHANRLGRDLLGYLLLRAEIVKMGAVMLSPVMEFKSDSSSLLVENVVASVSQYQRQHNAEQTKSRMKARIQNGFWVFQPPVGYRYEKASGRGKILVPDEPAASIVRDALEGFASGRFDNQAAVMRFLQDSPLFPKDSTGVVRHQRVAVLLNQPVYAGYVEAPKWGVDLRPG</sequence>
<dbReference type="EMBL" id="BSFK01000004">
    <property type="protein sequence ID" value="GLK75063.1"/>
    <property type="molecule type" value="Genomic_DNA"/>
</dbReference>
<organism evidence="2 3">
    <name type="scientific">Methylopila jiangsuensis</name>
    <dbReference type="NCBI Taxonomy" id="586230"/>
    <lineage>
        <taxon>Bacteria</taxon>
        <taxon>Pseudomonadati</taxon>
        <taxon>Pseudomonadota</taxon>
        <taxon>Alphaproteobacteria</taxon>
        <taxon>Hyphomicrobiales</taxon>
        <taxon>Methylopilaceae</taxon>
        <taxon>Methylopila</taxon>
    </lineage>
</organism>
<dbReference type="InterPro" id="IPR006119">
    <property type="entry name" value="Resolv_N"/>
</dbReference>
<name>A0A9W6JEY6_9HYPH</name>
<evidence type="ECO:0000259" key="1">
    <source>
        <dbReference type="PROSITE" id="PS51736"/>
    </source>
</evidence>
<proteinExistence type="predicted"/>
<dbReference type="GO" id="GO:0003677">
    <property type="term" value="F:DNA binding"/>
    <property type="evidence" value="ECO:0007669"/>
    <property type="project" value="InterPro"/>
</dbReference>
<dbReference type="Gene3D" id="3.90.1750.20">
    <property type="entry name" value="Putative Large Serine Recombinase, Chain B, Domain 2"/>
    <property type="match status" value="1"/>
</dbReference>
<dbReference type="AlphaFoldDB" id="A0A9W6JEY6"/>
<dbReference type="Gene3D" id="3.40.50.1390">
    <property type="entry name" value="Resolvase, N-terminal catalytic domain"/>
    <property type="match status" value="1"/>
</dbReference>
<dbReference type="RefSeq" id="WP_271203038.1">
    <property type="nucleotide sequence ID" value="NZ_BSFK01000004.1"/>
</dbReference>
<dbReference type="PROSITE" id="PS51736">
    <property type="entry name" value="RECOMBINASES_3"/>
    <property type="match status" value="1"/>
</dbReference>
<dbReference type="InterPro" id="IPR050639">
    <property type="entry name" value="SSR_resolvase"/>
</dbReference>
<dbReference type="GO" id="GO:0000150">
    <property type="term" value="F:DNA strand exchange activity"/>
    <property type="evidence" value="ECO:0007669"/>
    <property type="project" value="InterPro"/>
</dbReference>
<dbReference type="InterPro" id="IPR038109">
    <property type="entry name" value="DNA_bind_recomb_sf"/>
</dbReference>